<sequence length="117" mass="13668">MKVKRNGFLILENVIALSLIGLMSSLVVCVFSTSIFCMNKSYKSTEMLNIAKKEMCDIEYFIDNTDVEEEYVTKTIKDYGIDYKIKKSDKYYNCYKVDVTVRHKDKEINLNSYVVKN</sequence>
<evidence type="ECO:0008006" key="4">
    <source>
        <dbReference type="Google" id="ProtNLM"/>
    </source>
</evidence>
<gene>
    <name evidence="2" type="ORF">GCM10008917_01730</name>
</gene>
<name>A0ABP3XAT7_9FIRM</name>
<comment type="caution">
    <text evidence="2">The sequence shown here is derived from an EMBL/GenBank/DDBJ whole genome shotgun (WGS) entry which is preliminary data.</text>
</comment>
<protein>
    <recommendedName>
        <fullName evidence="4">Type II secretion system protein</fullName>
    </recommendedName>
</protein>
<proteinExistence type="predicted"/>
<feature type="transmembrane region" description="Helical" evidence="1">
    <location>
        <begin position="15"/>
        <end position="38"/>
    </location>
</feature>
<evidence type="ECO:0000313" key="3">
    <source>
        <dbReference type="Proteomes" id="UP001400965"/>
    </source>
</evidence>
<dbReference type="Proteomes" id="UP001400965">
    <property type="component" value="Unassembled WGS sequence"/>
</dbReference>
<accession>A0ABP3XAT7</accession>
<reference evidence="3" key="1">
    <citation type="journal article" date="2019" name="Int. J. Syst. Evol. Microbiol.">
        <title>The Global Catalogue of Microorganisms (GCM) 10K type strain sequencing project: providing services to taxonomists for standard genome sequencing and annotation.</title>
        <authorList>
            <consortium name="The Broad Institute Genomics Platform"/>
            <consortium name="The Broad Institute Genome Sequencing Center for Infectious Disease"/>
            <person name="Wu L."/>
            <person name="Ma J."/>
        </authorList>
    </citation>
    <scope>NUCLEOTIDE SEQUENCE [LARGE SCALE GENOMIC DNA]</scope>
    <source>
        <strain evidence="3">JCM 6486</strain>
    </source>
</reference>
<dbReference type="EMBL" id="BAAACP010000001">
    <property type="protein sequence ID" value="GAA0861224.1"/>
    <property type="molecule type" value="Genomic_DNA"/>
</dbReference>
<keyword evidence="1" id="KW-1133">Transmembrane helix</keyword>
<evidence type="ECO:0000313" key="2">
    <source>
        <dbReference type="EMBL" id="GAA0861224.1"/>
    </source>
</evidence>
<keyword evidence="1" id="KW-0812">Transmembrane</keyword>
<keyword evidence="1" id="KW-0472">Membrane</keyword>
<evidence type="ECO:0000256" key="1">
    <source>
        <dbReference type="SAM" id="Phobius"/>
    </source>
</evidence>
<organism evidence="2 3">
    <name type="scientific">Paraclostridium tenue</name>
    <dbReference type="NCBI Taxonomy" id="1737"/>
    <lineage>
        <taxon>Bacteria</taxon>
        <taxon>Bacillati</taxon>
        <taxon>Bacillota</taxon>
        <taxon>Clostridia</taxon>
        <taxon>Peptostreptococcales</taxon>
        <taxon>Peptostreptococcaceae</taxon>
        <taxon>Paraclostridium</taxon>
    </lineage>
</organism>
<keyword evidence="3" id="KW-1185">Reference proteome</keyword>